<reference evidence="2 3" key="1">
    <citation type="submission" date="2017-02" db="EMBL/GenBank/DDBJ databases">
        <title>Draft Genome Sequence of Streptomyces tsukubaensis F601, a Producer of the immunosuppressant tacrolimus FK506.</title>
        <authorList>
            <person name="Zong G."/>
            <person name="Zhong C."/>
            <person name="Fu J."/>
            <person name="Qin R."/>
            <person name="Cao G."/>
        </authorList>
    </citation>
    <scope>NUCLEOTIDE SEQUENCE [LARGE SCALE GENOMIC DNA]</scope>
    <source>
        <strain evidence="2 3">F601</strain>
    </source>
</reference>
<keyword evidence="3" id="KW-1185">Reference proteome</keyword>
<name>A0A1V4AA33_9ACTN</name>
<evidence type="ECO:0000313" key="2">
    <source>
        <dbReference type="EMBL" id="OON79662.1"/>
    </source>
</evidence>
<feature type="region of interest" description="Disordered" evidence="1">
    <location>
        <begin position="65"/>
        <end position="88"/>
    </location>
</feature>
<dbReference type="Gene3D" id="3.50.50.60">
    <property type="entry name" value="FAD/NAD(P)-binding domain"/>
    <property type="match status" value="1"/>
</dbReference>
<comment type="caution">
    <text evidence="2">The sequence shown here is derived from an EMBL/GenBank/DDBJ whole genome shotgun (WGS) entry which is preliminary data.</text>
</comment>
<dbReference type="Proteomes" id="UP000190539">
    <property type="component" value="Unassembled WGS sequence"/>
</dbReference>
<organism evidence="2 3">
    <name type="scientific">Streptomyces tsukubensis</name>
    <dbReference type="NCBI Taxonomy" id="83656"/>
    <lineage>
        <taxon>Bacteria</taxon>
        <taxon>Bacillati</taxon>
        <taxon>Actinomycetota</taxon>
        <taxon>Actinomycetes</taxon>
        <taxon>Kitasatosporales</taxon>
        <taxon>Streptomycetaceae</taxon>
        <taxon>Streptomyces</taxon>
    </lineage>
</organism>
<gene>
    <name evidence="2" type="ORF">B1H18_13925</name>
</gene>
<dbReference type="InterPro" id="IPR036188">
    <property type="entry name" value="FAD/NAD-bd_sf"/>
</dbReference>
<proteinExistence type="predicted"/>
<dbReference type="AlphaFoldDB" id="A0A1V4AA33"/>
<evidence type="ECO:0000313" key="3">
    <source>
        <dbReference type="Proteomes" id="UP000190539"/>
    </source>
</evidence>
<dbReference type="STRING" id="83656.B1H18_13925"/>
<sequence length="88" mass="9303">MNTPEDVLVVGASAAGLAVVESLRRKGYRGRITLLGEEGRPVAVLGWNMPKQARRHRQHIVSVYAPTATSTPTSTPEAASPPEAAAAR</sequence>
<protein>
    <submittedName>
        <fullName evidence="2">Uncharacterized protein</fullName>
    </submittedName>
</protein>
<dbReference type="EMBL" id="MVFC01000009">
    <property type="protein sequence ID" value="OON79662.1"/>
    <property type="molecule type" value="Genomic_DNA"/>
</dbReference>
<evidence type="ECO:0000256" key="1">
    <source>
        <dbReference type="SAM" id="MobiDB-lite"/>
    </source>
</evidence>
<accession>A0A1V4AA33</accession>
<dbReference type="SUPFAM" id="SSF51905">
    <property type="entry name" value="FAD/NAD(P)-binding domain"/>
    <property type="match status" value="1"/>
</dbReference>